<dbReference type="Pfam" id="PF02750">
    <property type="entry name" value="Synapsin_C"/>
    <property type="match status" value="1"/>
</dbReference>
<dbReference type="GO" id="GO:0007269">
    <property type="term" value="P:neurotransmitter secretion"/>
    <property type="evidence" value="ECO:0007669"/>
    <property type="project" value="InterPro"/>
</dbReference>
<dbReference type="InterPro" id="IPR020898">
    <property type="entry name" value="Synapsin_ATP-bd_dom"/>
</dbReference>
<dbReference type="EnsemblMetazoa" id="G29409.1">
    <property type="protein sequence ID" value="G29409.1:cds"/>
    <property type="gene ID" value="G29409"/>
</dbReference>
<dbReference type="SUPFAM" id="SSF56059">
    <property type="entry name" value="Glutathione synthetase ATP-binding domain-like"/>
    <property type="match status" value="1"/>
</dbReference>
<comment type="subcellular location">
    <subcellularLocation>
        <location evidence="4">Synapse</location>
    </subcellularLocation>
</comment>
<proteinExistence type="inferred from homology"/>
<dbReference type="GO" id="GO:0030672">
    <property type="term" value="C:synaptic vesicle membrane"/>
    <property type="evidence" value="ECO:0007669"/>
    <property type="project" value="TreeGrafter"/>
</dbReference>
<evidence type="ECO:0000256" key="2">
    <source>
        <dbReference type="ARBA" id="ARBA00022553"/>
    </source>
</evidence>
<keyword evidence="8" id="KW-1185">Reference proteome</keyword>
<sequence>MCRFVRKCIFCLPGNCHCSRWRKSISGNWKANTGSAMLEQIAMNERFKLWVDECSLMFGGLDMLALEAVQGKDGKEYITSLNDSSMTLLGESQEEDRRHIVDLVLAKMQHCLKPTPSLRAVSRAISTSGIMHNYMNGNRDSSSSTHNPPPRPSPPQTSQTQQHQQHQTHQQQQQQHHQQQQHRQNGPASQNHPPQFSIGGGSERTTSTDEEDTMKNLRKTFAGIFGDM</sequence>
<dbReference type="PANTHER" id="PTHR10841:SF17">
    <property type="entry name" value="SYNAPSIN"/>
    <property type="match status" value="1"/>
</dbReference>
<evidence type="ECO:0000256" key="5">
    <source>
        <dbReference type="SAM" id="MobiDB-lite"/>
    </source>
</evidence>
<feature type="region of interest" description="Disordered" evidence="5">
    <location>
        <begin position="131"/>
        <end position="214"/>
    </location>
</feature>
<feature type="compositionally biased region" description="Polar residues" evidence="5">
    <location>
        <begin position="131"/>
        <end position="140"/>
    </location>
</feature>
<dbReference type="Gene3D" id="3.30.470.20">
    <property type="entry name" value="ATP-grasp fold, B domain"/>
    <property type="match status" value="1"/>
</dbReference>
<evidence type="ECO:0000313" key="8">
    <source>
        <dbReference type="Proteomes" id="UP000005408"/>
    </source>
</evidence>
<evidence type="ECO:0000256" key="1">
    <source>
        <dbReference type="ARBA" id="ARBA00008243"/>
    </source>
</evidence>
<protein>
    <recommendedName>
        <fullName evidence="6">Synapsin ATP-binding domain-containing protein</fullName>
    </recommendedName>
</protein>
<evidence type="ECO:0000256" key="4">
    <source>
        <dbReference type="ARBA" id="ARBA00034103"/>
    </source>
</evidence>
<organism evidence="7 8">
    <name type="scientific">Magallana gigas</name>
    <name type="common">Pacific oyster</name>
    <name type="synonym">Crassostrea gigas</name>
    <dbReference type="NCBI Taxonomy" id="29159"/>
    <lineage>
        <taxon>Eukaryota</taxon>
        <taxon>Metazoa</taxon>
        <taxon>Spiralia</taxon>
        <taxon>Lophotrochozoa</taxon>
        <taxon>Mollusca</taxon>
        <taxon>Bivalvia</taxon>
        <taxon>Autobranchia</taxon>
        <taxon>Pteriomorphia</taxon>
        <taxon>Ostreida</taxon>
        <taxon>Ostreoidea</taxon>
        <taxon>Ostreidae</taxon>
        <taxon>Magallana</taxon>
    </lineage>
</organism>
<evidence type="ECO:0000259" key="6">
    <source>
        <dbReference type="Pfam" id="PF02750"/>
    </source>
</evidence>
<dbReference type="AlphaFoldDB" id="A0A8W8LSB4"/>
<keyword evidence="2" id="KW-0597">Phosphoprotein</keyword>
<keyword evidence="3" id="KW-0770">Synapse</keyword>
<dbReference type="FunFam" id="3.30.470.20:FF:000059">
    <property type="entry name" value="Synapsin-3"/>
    <property type="match status" value="1"/>
</dbReference>
<comment type="similarity">
    <text evidence="1">Belongs to the synapsin family.</text>
</comment>
<accession>A0A8W8LSB4</accession>
<feature type="compositionally biased region" description="Low complexity" evidence="5">
    <location>
        <begin position="156"/>
        <end position="185"/>
    </location>
</feature>
<dbReference type="Proteomes" id="UP000005408">
    <property type="component" value="Unassembled WGS sequence"/>
</dbReference>
<dbReference type="PRINTS" id="PR01368">
    <property type="entry name" value="SYNAPSIN"/>
</dbReference>
<name>A0A8W8LSB4_MAGGI</name>
<dbReference type="PANTHER" id="PTHR10841">
    <property type="entry name" value="SYNAPSIN"/>
    <property type="match status" value="1"/>
</dbReference>
<evidence type="ECO:0000313" key="7">
    <source>
        <dbReference type="EnsemblMetazoa" id="G29409.1:cds"/>
    </source>
</evidence>
<dbReference type="InterPro" id="IPR001359">
    <property type="entry name" value="Synapsin"/>
</dbReference>
<feature type="domain" description="Synapsin ATP-binding" evidence="6">
    <location>
        <begin position="15"/>
        <end position="109"/>
    </location>
</feature>
<reference evidence="7" key="1">
    <citation type="submission" date="2022-08" db="UniProtKB">
        <authorList>
            <consortium name="EnsemblMetazoa"/>
        </authorList>
    </citation>
    <scope>IDENTIFICATION</scope>
    <source>
        <strain evidence="7">05x7-T-G4-1.051#20</strain>
    </source>
</reference>
<evidence type="ECO:0000256" key="3">
    <source>
        <dbReference type="ARBA" id="ARBA00023018"/>
    </source>
</evidence>